<keyword evidence="1" id="KW-0812">Transmembrane</keyword>
<keyword evidence="1" id="KW-0472">Membrane</keyword>
<comment type="caution">
    <text evidence="2">The sequence shown here is derived from an EMBL/GenBank/DDBJ whole genome shotgun (WGS) entry which is preliminary data.</text>
</comment>
<organism evidence="2 3">
    <name type="scientific">Almyronema epifaneia S1</name>
    <dbReference type="NCBI Taxonomy" id="2991925"/>
    <lineage>
        <taxon>Bacteria</taxon>
        <taxon>Bacillati</taxon>
        <taxon>Cyanobacteriota</taxon>
        <taxon>Cyanophyceae</taxon>
        <taxon>Nodosilineales</taxon>
        <taxon>Nodosilineaceae</taxon>
        <taxon>Almyronema</taxon>
        <taxon>Almyronema epifaneia</taxon>
    </lineage>
</organism>
<reference evidence="2 3" key="1">
    <citation type="submission" date="2024-10" db="EMBL/GenBank/DDBJ databases">
        <authorList>
            <person name="Ratan Roy A."/>
            <person name="Morales Sandoval P.H."/>
            <person name="De Los Santos Villalobos S."/>
            <person name="Chakraborty S."/>
            <person name="Mukherjee J."/>
        </authorList>
    </citation>
    <scope>NUCLEOTIDE SEQUENCE [LARGE SCALE GENOMIC DNA]</scope>
    <source>
        <strain evidence="2 3">S1</strain>
    </source>
</reference>
<keyword evidence="3" id="KW-1185">Reference proteome</keyword>
<name>A0ABW6IDY2_9CYAN</name>
<dbReference type="RefSeq" id="WP_377963487.1">
    <property type="nucleotide sequence ID" value="NZ_JBHZOL010000048.1"/>
</dbReference>
<dbReference type="Proteomes" id="UP001600165">
    <property type="component" value="Unassembled WGS sequence"/>
</dbReference>
<feature type="transmembrane region" description="Helical" evidence="1">
    <location>
        <begin position="71"/>
        <end position="91"/>
    </location>
</feature>
<feature type="transmembrane region" description="Helical" evidence="1">
    <location>
        <begin position="32"/>
        <end position="50"/>
    </location>
</feature>
<dbReference type="EMBL" id="JBHZOL010000048">
    <property type="protein sequence ID" value="MFE4106077.1"/>
    <property type="molecule type" value="Genomic_DNA"/>
</dbReference>
<evidence type="ECO:0000256" key="1">
    <source>
        <dbReference type="SAM" id="Phobius"/>
    </source>
</evidence>
<proteinExistence type="predicted"/>
<gene>
    <name evidence="2" type="ORF">ACFVKH_07315</name>
</gene>
<evidence type="ECO:0000313" key="3">
    <source>
        <dbReference type="Proteomes" id="UP001600165"/>
    </source>
</evidence>
<feature type="transmembrane region" description="Helical" evidence="1">
    <location>
        <begin position="7"/>
        <end position="26"/>
    </location>
</feature>
<evidence type="ECO:0000313" key="2">
    <source>
        <dbReference type="EMBL" id="MFE4106077.1"/>
    </source>
</evidence>
<sequence length="468" mass="49830">MEALKKLVRLGLTALQWLFALISGGLFFTSLLAGSIVAAIVALFAFGVVFPPLQRHIEAKLPVLRPRVLKLLIAWALLIAHVLVSPPAAIADICQTPAAGRCPTPETTLNADEVTTAYLVARFPKSAKATTANLELSYKASDEAAEAAVYSTSQPIDPAQPNTVQFELPLSTLPIGSYTAAIALGETTIHRRFDLTGNPPRLNKVAFCGVLEAGVCSGNYTLYLADSFPAIYVNAEPQHFRAETAIEIKLNYTPEPGKTTLLNTVSGTVKPGDTAFAAEIPLPALAVGTYAVSLSSPAKDFLAQTQTFTVWHSKDALDARADGTLADSTTQISGLKLCEQTLTPEELAQLEANADSNEVQEIGDGDRCALDTSTFASGTPTIAADVTIGSGIARTDGPLDLTFVWHYVQGPGGGRQPLITKTVPIEPDLSSFTYSLTYDGGYIPGTYEVIAFLETNDAQPLRREFVVE</sequence>
<keyword evidence="1" id="KW-1133">Transmembrane helix</keyword>
<accession>A0ABW6IDY2</accession>
<protein>
    <submittedName>
        <fullName evidence="2">Uncharacterized protein</fullName>
    </submittedName>
</protein>